<comment type="similarity">
    <text evidence="1">Belongs to the LysR transcriptional regulatory family.</text>
</comment>
<keyword evidence="4" id="KW-0804">Transcription</keyword>
<dbReference type="PANTHER" id="PTHR30346">
    <property type="entry name" value="TRANSCRIPTIONAL DUAL REGULATOR HCAR-RELATED"/>
    <property type="match status" value="1"/>
</dbReference>
<dbReference type="Gene3D" id="1.10.10.10">
    <property type="entry name" value="Winged helix-like DNA-binding domain superfamily/Winged helix DNA-binding domain"/>
    <property type="match status" value="1"/>
</dbReference>
<dbReference type="Proteomes" id="UP000051223">
    <property type="component" value="Unassembled WGS sequence"/>
</dbReference>
<keyword evidence="2" id="KW-0805">Transcription regulation</keyword>
<dbReference type="GO" id="GO:0003677">
    <property type="term" value="F:DNA binding"/>
    <property type="evidence" value="ECO:0007669"/>
    <property type="project" value="UniProtKB-KW"/>
</dbReference>
<dbReference type="SUPFAM" id="SSF53850">
    <property type="entry name" value="Periplasmic binding protein-like II"/>
    <property type="match status" value="1"/>
</dbReference>
<dbReference type="Pfam" id="PF00126">
    <property type="entry name" value="HTH_1"/>
    <property type="match status" value="1"/>
</dbReference>
<evidence type="ECO:0000313" key="6">
    <source>
        <dbReference type="EMBL" id="KRM37798.1"/>
    </source>
</evidence>
<reference evidence="6 7" key="1">
    <citation type="journal article" date="2015" name="Genome Announc.">
        <title>Expanding the biotechnology potential of lactobacilli through comparative genomics of 213 strains and associated genera.</title>
        <authorList>
            <person name="Sun Z."/>
            <person name="Harris H.M."/>
            <person name="McCann A."/>
            <person name="Guo C."/>
            <person name="Argimon S."/>
            <person name="Zhang W."/>
            <person name="Yang X."/>
            <person name="Jeffery I.B."/>
            <person name="Cooney J.C."/>
            <person name="Kagawa T.F."/>
            <person name="Liu W."/>
            <person name="Song Y."/>
            <person name="Salvetti E."/>
            <person name="Wrobel A."/>
            <person name="Rasinkangas P."/>
            <person name="Parkhill J."/>
            <person name="Rea M.C."/>
            <person name="O'Sullivan O."/>
            <person name="Ritari J."/>
            <person name="Douillard F.P."/>
            <person name="Paul Ross R."/>
            <person name="Yang R."/>
            <person name="Briner A.E."/>
            <person name="Felis G.E."/>
            <person name="de Vos W.M."/>
            <person name="Barrangou R."/>
            <person name="Klaenhammer T.R."/>
            <person name="Caufield P.W."/>
            <person name="Cui Y."/>
            <person name="Zhang H."/>
            <person name="O'Toole P.W."/>
        </authorList>
    </citation>
    <scope>NUCLEOTIDE SEQUENCE [LARGE SCALE GENOMIC DNA]</scope>
    <source>
        <strain evidence="6 7">DSM 5661</strain>
    </source>
</reference>
<dbReference type="InterPro" id="IPR036388">
    <property type="entry name" value="WH-like_DNA-bd_sf"/>
</dbReference>
<name>A0A0R1YE38_9LACO</name>
<dbReference type="InterPro" id="IPR000847">
    <property type="entry name" value="LysR_HTH_N"/>
</dbReference>
<keyword evidence="7" id="KW-1185">Reference proteome</keyword>
<comment type="caution">
    <text evidence="6">The sequence shown here is derived from an EMBL/GenBank/DDBJ whole genome shotgun (WGS) entry which is preliminary data.</text>
</comment>
<evidence type="ECO:0000313" key="7">
    <source>
        <dbReference type="Proteomes" id="UP000051223"/>
    </source>
</evidence>
<dbReference type="eggNOG" id="COG0583">
    <property type="taxonomic scope" value="Bacteria"/>
</dbReference>
<feature type="domain" description="HTH lysR-type" evidence="5">
    <location>
        <begin position="9"/>
        <end position="66"/>
    </location>
</feature>
<dbReference type="STRING" id="1423754.FC39_GL001733"/>
<dbReference type="FunFam" id="1.10.10.10:FF:000001">
    <property type="entry name" value="LysR family transcriptional regulator"/>
    <property type="match status" value="1"/>
</dbReference>
<evidence type="ECO:0000256" key="3">
    <source>
        <dbReference type="ARBA" id="ARBA00023125"/>
    </source>
</evidence>
<proteinExistence type="inferred from homology"/>
<dbReference type="PATRIC" id="fig|1423754.3.peg.1781"/>
<dbReference type="PRINTS" id="PR00039">
    <property type="entry name" value="HTHLYSR"/>
</dbReference>
<evidence type="ECO:0000256" key="2">
    <source>
        <dbReference type="ARBA" id="ARBA00023015"/>
    </source>
</evidence>
<dbReference type="GO" id="GO:0032993">
    <property type="term" value="C:protein-DNA complex"/>
    <property type="evidence" value="ECO:0007669"/>
    <property type="project" value="TreeGrafter"/>
</dbReference>
<dbReference type="GO" id="GO:0003700">
    <property type="term" value="F:DNA-binding transcription factor activity"/>
    <property type="evidence" value="ECO:0007669"/>
    <property type="project" value="InterPro"/>
</dbReference>
<protein>
    <submittedName>
        <fullName evidence="6">Transcriptional regulator</fullName>
    </submittedName>
</protein>
<accession>A0A0R1YE38</accession>
<dbReference type="PANTHER" id="PTHR30346:SF0">
    <property type="entry name" value="HCA OPERON TRANSCRIPTIONAL ACTIVATOR HCAR"/>
    <property type="match status" value="1"/>
</dbReference>
<evidence type="ECO:0000256" key="4">
    <source>
        <dbReference type="ARBA" id="ARBA00023163"/>
    </source>
</evidence>
<dbReference type="SUPFAM" id="SSF46785">
    <property type="entry name" value="Winged helix' DNA-binding domain"/>
    <property type="match status" value="1"/>
</dbReference>
<dbReference type="Pfam" id="PF03466">
    <property type="entry name" value="LysR_substrate"/>
    <property type="match status" value="1"/>
</dbReference>
<evidence type="ECO:0000259" key="5">
    <source>
        <dbReference type="PROSITE" id="PS50931"/>
    </source>
</evidence>
<dbReference type="CDD" id="cd05466">
    <property type="entry name" value="PBP2_LTTR_substrate"/>
    <property type="match status" value="1"/>
</dbReference>
<keyword evidence="3" id="KW-0238">DNA-binding</keyword>
<sequence>MDKGSIFFMNLKQLRYFLTVAEEKQITAAAKRLFIAQPPLSYQLKQLEKELGVKLFQRTAHGIELTDAGNELQAYAEEILSLAKMAQDQVQKTAKGELGTIKIGSASSSVGELPSDKFTQLTKFYPDITFDVYEENTFGVLEKLHNGTIDLGIVRTPFNRNGIASKTITNERMTVVTTNKSFLEKEAVKLKDLDDQPLIIYRRFEDIFNKSFAHQGIKPFYAVKCDDSRTAILWAQKGMGLALVPESIANLYAKNQFVPIKHASWQTHLQLVWRKEKISPLMQRIIDLF</sequence>
<dbReference type="InterPro" id="IPR005119">
    <property type="entry name" value="LysR_subst-bd"/>
</dbReference>
<dbReference type="AlphaFoldDB" id="A0A0R1YE38"/>
<dbReference type="InterPro" id="IPR036390">
    <property type="entry name" value="WH_DNA-bd_sf"/>
</dbReference>
<gene>
    <name evidence="6" type="ORF">FC39_GL001733</name>
</gene>
<organism evidence="6 7">
    <name type="scientific">Lactobacillus hamsteri DSM 5661 = JCM 6256</name>
    <dbReference type="NCBI Taxonomy" id="1423754"/>
    <lineage>
        <taxon>Bacteria</taxon>
        <taxon>Bacillati</taxon>
        <taxon>Bacillota</taxon>
        <taxon>Bacilli</taxon>
        <taxon>Lactobacillales</taxon>
        <taxon>Lactobacillaceae</taxon>
        <taxon>Lactobacillus</taxon>
    </lineage>
</organism>
<evidence type="ECO:0000256" key="1">
    <source>
        <dbReference type="ARBA" id="ARBA00009437"/>
    </source>
</evidence>
<dbReference type="PROSITE" id="PS50931">
    <property type="entry name" value="HTH_LYSR"/>
    <property type="match status" value="1"/>
</dbReference>
<dbReference type="Gene3D" id="3.40.190.10">
    <property type="entry name" value="Periplasmic binding protein-like II"/>
    <property type="match status" value="2"/>
</dbReference>
<dbReference type="EMBL" id="AZGI01000062">
    <property type="protein sequence ID" value="KRM37798.1"/>
    <property type="molecule type" value="Genomic_DNA"/>
</dbReference>